<dbReference type="PANTHER" id="PTHR42961:SF2">
    <property type="entry name" value="IRON-SULFUR PROTEIN NUBPL"/>
    <property type="match status" value="1"/>
</dbReference>
<evidence type="ECO:0000313" key="8">
    <source>
        <dbReference type="Proteomes" id="UP000194450"/>
    </source>
</evidence>
<name>A0A1Y6EQK2_9GAMM</name>
<comment type="similarity">
    <text evidence="6">Belongs to the Mrp/NBP35 ATP-binding proteins family.</text>
</comment>
<comment type="function">
    <text evidence="6">Binds and transfers iron-sulfur (Fe-S) clusters to target apoproteins. Can hydrolyze ATP.</text>
</comment>
<dbReference type="InterPro" id="IPR000808">
    <property type="entry name" value="Mrp-like_CS"/>
</dbReference>
<dbReference type="InterPro" id="IPR033756">
    <property type="entry name" value="YlxH/NBP35"/>
</dbReference>
<protein>
    <recommendedName>
        <fullName evidence="6">Iron-sulfur cluster carrier protein</fullName>
    </recommendedName>
</protein>
<organism evidence="7 8">
    <name type="scientific">Pseudidiomarina planktonica</name>
    <dbReference type="NCBI Taxonomy" id="1323738"/>
    <lineage>
        <taxon>Bacteria</taxon>
        <taxon>Pseudomonadati</taxon>
        <taxon>Pseudomonadota</taxon>
        <taxon>Gammaproteobacteria</taxon>
        <taxon>Alteromonadales</taxon>
        <taxon>Idiomarinaceae</taxon>
        <taxon>Pseudidiomarina</taxon>
    </lineage>
</organism>
<sequence length="339" mass="36113">MATSNAAPAALLDALQQIRDPLFPAGIPATWVTVEGTTATLQLPFAAGPGVLTLLNSTAVCQDYQWQLVIKPETLRNSQPEMPRMHGNVVVISSGKGGVGKSSATVQLALALQQLGARVGVLDADIYGPSIPTMLGKANEPLQFTEDNKMIPHDCYGLQVNSLGYLTGKGDAAIWRGPMASAALQQLFRDTKWQPLDYLLVDMPPGTGDIQLTFAQKLPITGAVVVTTPQNVALADAEKGIAMFRKVNIPISGVLENMSYFECSQCGHQEPIFGRDGGAHTAAEQQVPLLGQWPLATRMQAALDAGKPLLTSSPDDALCEAMRRSAELLAASLYHQAKK</sequence>
<dbReference type="GO" id="GO:0046872">
    <property type="term" value="F:metal ion binding"/>
    <property type="evidence" value="ECO:0007669"/>
    <property type="project" value="UniProtKB-KW"/>
</dbReference>
<dbReference type="Gene3D" id="3.40.50.300">
    <property type="entry name" value="P-loop containing nucleotide triphosphate hydrolases"/>
    <property type="match status" value="1"/>
</dbReference>
<evidence type="ECO:0000256" key="6">
    <source>
        <dbReference type="HAMAP-Rule" id="MF_02040"/>
    </source>
</evidence>
<comment type="subunit">
    <text evidence="6">Homodimer.</text>
</comment>
<keyword evidence="1 6" id="KW-0479">Metal-binding</keyword>
<dbReference type="InterPro" id="IPR044304">
    <property type="entry name" value="NUBPL-like"/>
</dbReference>
<dbReference type="OrthoDB" id="9809679at2"/>
<dbReference type="CDD" id="cd02037">
    <property type="entry name" value="Mrp_NBP35"/>
    <property type="match status" value="1"/>
</dbReference>
<evidence type="ECO:0000313" key="7">
    <source>
        <dbReference type="EMBL" id="SMQ64857.1"/>
    </source>
</evidence>
<gene>
    <name evidence="7" type="ORF">SAMN06297229_1121</name>
</gene>
<dbReference type="GO" id="GO:0140663">
    <property type="term" value="F:ATP-dependent FeS chaperone activity"/>
    <property type="evidence" value="ECO:0007669"/>
    <property type="project" value="InterPro"/>
</dbReference>
<dbReference type="GO" id="GO:0005524">
    <property type="term" value="F:ATP binding"/>
    <property type="evidence" value="ECO:0007669"/>
    <property type="project" value="UniProtKB-UniRule"/>
</dbReference>
<evidence type="ECO:0000256" key="4">
    <source>
        <dbReference type="ARBA" id="ARBA00023004"/>
    </source>
</evidence>
<keyword evidence="6" id="KW-0378">Hydrolase</keyword>
<keyword evidence="2 6" id="KW-0547">Nucleotide-binding</keyword>
<dbReference type="PROSITE" id="PS01215">
    <property type="entry name" value="MRP"/>
    <property type="match status" value="1"/>
</dbReference>
<keyword evidence="4 6" id="KW-0408">Iron</keyword>
<evidence type="ECO:0000256" key="2">
    <source>
        <dbReference type="ARBA" id="ARBA00022741"/>
    </source>
</evidence>
<keyword evidence="5 6" id="KW-0411">Iron-sulfur</keyword>
<dbReference type="Proteomes" id="UP000194450">
    <property type="component" value="Unassembled WGS sequence"/>
</dbReference>
<keyword evidence="3 6" id="KW-0067">ATP-binding</keyword>
<dbReference type="RefSeq" id="WP_086434230.1">
    <property type="nucleotide sequence ID" value="NZ_FXWH01000001.1"/>
</dbReference>
<dbReference type="NCBIfam" id="NF008669">
    <property type="entry name" value="PRK11670.1"/>
    <property type="match status" value="1"/>
</dbReference>
<keyword evidence="8" id="KW-1185">Reference proteome</keyword>
<evidence type="ECO:0000256" key="3">
    <source>
        <dbReference type="ARBA" id="ARBA00022840"/>
    </source>
</evidence>
<dbReference type="FunFam" id="3.40.50.300:FF:001119">
    <property type="entry name" value="Iron-sulfur cluster carrier protein"/>
    <property type="match status" value="1"/>
</dbReference>
<dbReference type="SUPFAM" id="SSF52540">
    <property type="entry name" value="P-loop containing nucleoside triphosphate hydrolases"/>
    <property type="match status" value="1"/>
</dbReference>
<proteinExistence type="inferred from homology"/>
<evidence type="ECO:0000256" key="1">
    <source>
        <dbReference type="ARBA" id="ARBA00022723"/>
    </source>
</evidence>
<dbReference type="GO" id="GO:0051539">
    <property type="term" value="F:4 iron, 4 sulfur cluster binding"/>
    <property type="evidence" value="ECO:0007669"/>
    <property type="project" value="TreeGrafter"/>
</dbReference>
<dbReference type="InterPro" id="IPR019591">
    <property type="entry name" value="Mrp/NBP35_ATP-bd"/>
</dbReference>
<dbReference type="GO" id="GO:0016226">
    <property type="term" value="P:iron-sulfur cluster assembly"/>
    <property type="evidence" value="ECO:0007669"/>
    <property type="project" value="InterPro"/>
</dbReference>
<dbReference type="AlphaFoldDB" id="A0A1Y6EQK2"/>
<dbReference type="InterPro" id="IPR027417">
    <property type="entry name" value="P-loop_NTPase"/>
</dbReference>
<dbReference type="HAMAP" id="MF_02040">
    <property type="entry name" value="Mrp_NBP35"/>
    <property type="match status" value="1"/>
</dbReference>
<evidence type="ECO:0000256" key="5">
    <source>
        <dbReference type="ARBA" id="ARBA00023014"/>
    </source>
</evidence>
<dbReference type="GO" id="GO:0016887">
    <property type="term" value="F:ATP hydrolysis activity"/>
    <property type="evidence" value="ECO:0007669"/>
    <property type="project" value="UniProtKB-UniRule"/>
</dbReference>
<dbReference type="Pfam" id="PF10609">
    <property type="entry name" value="ParA"/>
    <property type="match status" value="1"/>
</dbReference>
<feature type="binding site" evidence="6">
    <location>
        <begin position="95"/>
        <end position="102"/>
    </location>
    <ligand>
        <name>ATP</name>
        <dbReference type="ChEBI" id="CHEBI:30616"/>
    </ligand>
</feature>
<dbReference type="PANTHER" id="PTHR42961">
    <property type="entry name" value="IRON-SULFUR PROTEIN NUBPL"/>
    <property type="match status" value="1"/>
</dbReference>
<reference evidence="8" key="1">
    <citation type="submission" date="2017-04" db="EMBL/GenBank/DDBJ databases">
        <authorList>
            <person name="Varghese N."/>
            <person name="Submissions S."/>
        </authorList>
    </citation>
    <scope>NUCLEOTIDE SEQUENCE [LARGE SCALE GENOMIC DNA]</scope>
</reference>
<accession>A0A1Y6EQK2</accession>
<dbReference type="EMBL" id="FXWH01000001">
    <property type="protein sequence ID" value="SMQ64857.1"/>
    <property type="molecule type" value="Genomic_DNA"/>
</dbReference>